<dbReference type="SUPFAM" id="SSF52540">
    <property type="entry name" value="P-loop containing nucleoside triphosphate hydrolases"/>
    <property type="match status" value="1"/>
</dbReference>
<protein>
    <submittedName>
        <fullName evidence="2">GTPase (G3E family)</fullName>
    </submittedName>
</protein>
<dbReference type="Gene3D" id="3.40.50.300">
    <property type="entry name" value="P-loop containing nucleotide triphosphate hydrolases"/>
    <property type="match status" value="1"/>
</dbReference>
<dbReference type="GO" id="GO:0005737">
    <property type="term" value="C:cytoplasm"/>
    <property type="evidence" value="ECO:0007669"/>
    <property type="project" value="TreeGrafter"/>
</dbReference>
<feature type="domain" description="CobW/HypB/UreG nucleotide-binding" evidence="1">
    <location>
        <begin position="6"/>
        <end position="173"/>
    </location>
</feature>
<dbReference type="Pfam" id="PF02492">
    <property type="entry name" value="cobW"/>
    <property type="match status" value="1"/>
</dbReference>
<dbReference type="InterPro" id="IPR003495">
    <property type="entry name" value="CobW/HypB/UreG_nucleotide-bd"/>
</dbReference>
<sequence length="309" mass="35254">MIKIDLITGFLGSGKTTFIRKYVKYLTDKGLKIGILENDYGAVNVDAMLLQDILGESCDLEMVAGGCDADCHRRRFKTKLIAMGMQGFDRVLVEPSGVFDMDEFFDTLHEDPLERWYQIGNVITIVDAHLELDLSERSRYILASEAANAGKILFSKTDGVDGGQIQEVTAYINKSLEEFHCTRKIDSVVIAKPWDEFNEDDYKKIENCEYVGAGIEKRYNADDVEFSSLYYMNKHMTVNQLKDCVNKTFSDEKCGNVFRIKGFMSDEDGWIELNATKKETVIKPIKEGQEIFIVIGEDLVQDEIDKYWK</sequence>
<evidence type="ECO:0000259" key="1">
    <source>
        <dbReference type="Pfam" id="PF02492"/>
    </source>
</evidence>
<dbReference type="InterPro" id="IPR051316">
    <property type="entry name" value="Zinc-reg_GTPase_activator"/>
</dbReference>
<comment type="caution">
    <text evidence="2">The sequence shown here is derived from an EMBL/GenBank/DDBJ whole genome shotgun (WGS) entry which is preliminary data.</text>
</comment>
<dbReference type="AlphaFoldDB" id="A0AAW3JSE0"/>
<evidence type="ECO:0000313" key="2">
    <source>
        <dbReference type="EMBL" id="KQC85135.1"/>
    </source>
</evidence>
<dbReference type="PANTHER" id="PTHR13748">
    <property type="entry name" value="COBW-RELATED"/>
    <property type="match status" value="1"/>
</dbReference>
<organism evidence="2 3">
    <name type="scientific">Butyribacter intestini</name>
    <dbReference type="NCBI Taxonomy" id="1703332"/>
    <lineage>
        <taxon>Bacteria</taxon>
        <taxon>Bacillati</taxon>
        <taxon>Bacillota</taxon>
        <taxon>Clostridia</taxon>
        <taxon>Lachnospirales</taxon>
        <taxon>Lachnospiraceae</taxon>
        <taxon>Butyribacter</taxon>
    </lineage>
</organism>
<dbReference type="InterPro" id="IPR027417">
    <property type="entry name" value="P-loop_NTPase"/>
</dbReference>
<name>A0AAW3JSE0_9FIRM</name>
<dbReference type="RefSeq" id="WP_055944706.1">
    <property type="nucleotide sequence ID" value="NZ_JAQDCV010000005.1"/>
</dbReference>
<dbReference type="PANTHER" id="PTHR13748:SF62">
    <property type="entry name" value="COBW DOMAIN-CONTAINING PROTEIN"/>
    <property type="match status" value="1"/>
</dbReference>
<proteinExistence type="predicted"/>
<evidence type="ECO:0000313" key="3">
    <source>
        <dbReference type="Proteomes" id="UP000050833"/>
    </source>
</evidence>
<gene>
    <name evidence="2" type="ORF">APZ18_10560</name>
</gene>
<dbReference type="EMBL" id="LLKB01000005">
    <property type="protein sequence ID" value="KQC85135.1"/>
    <property type="molecule type" value="Genomic_DNA"/>
</dbReference>
<accession>A0AAW3JSE0</accession>
<keyword evidence="3" id="KW-1185">Reference proteome</keyword>
<reference evidence="2 3" key="1">
    <citation type="submission" date="2015-10" db="EMBL/GenBank/DDBJ databases">
        <title>Butyribacter intestini gen. nov., sp. nov., a butyric acid-producing bacterium of the family Lachnospiraceae isolated from the human faeces.</title>
        <authorList>
            <person name="Zou Y."/>
            <person name="Xue W."/>
            <person name="Luo G."/>
            <person name="Lv M."/>
        </authorList>
    </citation>
    <scope>NUCLEOTIDE SEQUENCE [LARGE SCALE GENOMIC DNA]</scope>
    <source>
        <strain evidence="2 3">TF01-11</strain>
    </source>
</reference>
<dbReference type="Proteomes" id="UP000050833">
    <property type="component" value="Unassembled WGS sequence"/>
</dbReference>